<gene>
    <name evidence="2" type="ORF">DXB93_19305</name>
</gene>
<keyword evidence="1" id="KW-0472">Membrane</keyword>
<feature type="transmembrane region" description="Helical" evidence="1">
    <location>
        <begin position="12"/>
        <end position="38"/>
    </location>
</feature>
<accession>A0A3E3E323</accession>
<dbReference type="AlphaFoldDB" id="A0A3E3E323"/>
<dbReference type="EMBL" id="QUSL01000088">
    <property type="protein sequence ID" value="RGD75984.1"/>
    <property type="molecule type" value="Genomic_DNA"/>
</dbReference>
<evidence type="ECO:0000313" key="3">
    <source>
        <dbReference type="Proteomes" id="UP000261032"/>
    </source>
</evidence>
<sequence>MLEWLLKRKEYPIWLLLGAPENILDLFSFVLFFGYMLIKANGLLPLWFDLTVALIYFFIFIIFKNHKYKNSEFTNSIKHTLSFLVFFILWYVIEIFF</sequence>
<feature type="transmembrane region" description="Helical" evidence="1">
    <location>
        <begin position="44"/>
        <end position="63"/>
    </location>
</feature>
<name>A0A3E3E323_9FIRM</name>
<protein>
    <submittedName>
        <fullName evidence="2">Uncharacterized protein</fullName>
    </submittedName>
</protein>
<keyword evidence="1" id="KW-1133">Transmembrane helix</keyword>
<dbReference type="Proteomes" id="UP000261032">
    <property type="component" value="Unassembled WGS sequence"/>
</dbReference>
<comment type="caution">
    <text evidence="2">The sequence shown here is derived from an EMBL/GenBank/DDBJ whole genome shotgun (WGS) entry which is preliminary data.</text>
</comment>
<evidence type="ECO:0000313" key="2">
    <source>
        <dbReference type="EMBL" id="RGD75984.1"/>
    </source>
</evidence>
<keyword evidence="1" id="KW-0812">Transmembrane</keyword>
<dbReference type="RefSeq" id="WP_117582761.1">
    <property type="nucleotide sequence ID" value="NZ_QUSL01000088.1"/>
</dbReference>
<evidence type="ECO:0000256" key="1">
    <source>
        <dbReference type="SAM" id="Phobius"/>
    </source>
</evidence>
<proteinExistence type="predicted"/>
<reference evidence="2 3" key="1">
    <citation type="submission" date="2018-08" db="EMBL/GenBank/DDBJ databases">
        <title>A genome reference for cultivated species of the human gut microbiota.</title>
        <authorList>
            <person name="Zou Y."/>
            <person name="Xue W."/>
            <person name="Luo G."/>
        </authorList>
    </citation>
    <scope>NUCLEOTIDE SEQUENCE [LARGE SCALE GENOMIC DNA]</scope>
    <source>
        <strain evidence="2 3">OM06-4</strain>
    </source>
</reference>
<feature type="transmembrane region" description="Helical" evidence="1">
    <location>
        <begin position="75"/>
        <end position="93"/>
    </location>
</feature>
<organism evidence="2 3">
    <name type="scientific">Thomasclavelia ramosa</name>
    <dbReference type="NCBI Taxonomy" id="1547"/>
    <lineage>
        <taxon>Bacteria</taxon>
        <taxon>Bacillati</taxon>
        <taxon>Bacillota</taxon>
        <taxon>Erysipelotrichia</taxon>
        <taxon>Erysipelotrichales</taxon>
        <taxon>Coprobacillaceae</taxon>
        <taxon>Thomasclavelia</taxon>
    </lineage>
</organism>